<feature type="chain" id="PRO_5043313285" evidence="1">
    <location>
        <begin position="19"/>
        <end position="252"/>
    </location>
</feature>
<evidence type="ECO:0000259" key="2">
    <source>
        <dbReference type="Pfam" id="PF00497"/>
    </source>
</evidence>
<organism evidence="3">
    <name type="scientific">bacterium 19CA06SA08-2</name>
    <dbReference type="NCBI Taxonomy" id="2920658"/>
    <lineage>
        <taxon>Bacteria</taxon>
    </lineage>
</organism>
<dbReference type="Pfam" id="PF00497">
    <property type="entry name" value="SBP_bac_3"/>
    <property type="match status" value="1"/>
</dbReference>
<name>A0AAU6U166_UNCXX</name>
<gene>
    <name evidence="3" type="ORF">MRM75_14555</name>
</gene>
<dbReference type="SUPFAM" id="SSF53850">
    <property type="entry name" value="Periplasmic binding protein-like II"/>
    <property type="match status" value="1"/>
</dbReference>
<protein>
    <submittedName>
        <fullName evidence="3">Transporter substrate-binding domain-containing protein</fullName>
    </submittedName>
</protein>
<accession>A0AAU6U166</accession>
<dbReference type="InterPro" id="IPR001638">
    <property type="entry name" value="Solute-binding_3/MltF_N"/>
</dbReference>
<feature type="signal peptide" evidence="1">
    <location>
        <begin position="1"/>
        <end position="18"/>
    </location>
</feature>
<feature type="domain" description="Solute-binding protein family 3/N-terminal" evidence="2">
    <location>
        <begin position="30"/>
        <end position="251"/>
    </location>
</feature>
<dbReference type="EMBL" id="CP095353">
    <property type="protein sequence ID" value="XAG67858.1"/>
    <property type="molecule type" value="Genomic_DNA"/>
</dbReference>
<proteinExistence type="predicted"/>
<evidence type="ECO:0000313" key="3">
    <source>
        <dbReference type="EMBL" id="XAG67858.1"/>
    </source>
</evidence>
<reference evidence="3" key="1">
    <citation type="submission" date="2022-03" db="EMBL/GenBank/DDBJ databases">
        <title>Sea Food Isolates.</title>
        <authorList>
            <person name="Li c."/>
        </authorList>
    </citation>
    <scope>NUCLEOTIDE SEQUENCE</scope>
    <source>
        <strain evidence="3">19CA06SA08-2</strain>
    </source>
</reference>
<dbReference type="Gene3D" id="3.40.190.10">
    <property type="entry name" value="Periplasmic binding protein-like II"/>
    <property type="match status" value="2"/>
</dbReference>
<sequence length="252" mass="28378">MRSWVASLLCLLAPALWAASFPEVYHTAAQPESAPKYIGNPDGRIGGICVDLFRLMEQREPALRIQGDQAFLPLRRLEKSVRHGQLDFICGVGDNPARRHQFIYLQPPVFTVRYHLAVRSDDTVEVKGWDDVRALGKEGTILINHGSGAIERLQTIGGLIIDSGGISSSANYHKLLMKRGRFVYYRSPGFEFDIRQHNLASQIRVLPTVMEETPFYILFYQQTSPERLGLFANTLQQVANSGELASLVEHYH</sequence>
<evidence type="ECO:0000256" key="1">
    <source>
        <dbReference type="SAM" id="SignalP"/>
    </source>
</evidence>
<dbReference type="AlphaFoldDB" id="A0AAU6U166"/>
<keyword evidence="1" id="KW-0732">Signal</keyword>